<dbReference type="PANTHER" id="PTHR35580">
    <property type="entry name" value="CELL SURFACE GLYCOPROTEIN (S-LAYER PROTEIN)-LIKE PROTEIN"/>
    <property type="match status" value="1"/>
</dbReference>
<feature type="non-terminal residue" evidence="2">
    <location>
        <position position="348"/>
    </location>
</feature>
<evidence type="ECO:0000313" key="2">
    <source>
        <dbReference type="EMBL" id="NBG65328.1"/>
    </source>
</evidence>
<keyword evidence="1" id="KW-0732">Signal</keyword>
<dbReference type="Proteomes" id="UP000470771">
    <property type="component" value="Unassembled WGS sequence"/>
</dbReference>
<evidence type="ECO:0000313" key="3">
    <source>
        <dbReference type="Proteomes" id="UP000470771"/>
    </source>
</evidence>
<reference evidence="2 3" key="1">
    <citation type="submission" date="2019-12" db="EMBL/GenBank/DDBJ databases">
        <authorList>
            <person name="Zhao J."/>
        </authorList>
    </citation>
    <scope>NUCLEOTIDE SEQUENCE [LARGE SCALE GENOMIC DNA]</scope>
    <source>
        <strain evidence="2 3">S-15</strain>
    </source>
</reference>
<organism evidence="2 3">
    <name type="scientific">Acidiluteibacter ferrifornacis</name>
    <dbReference type="NCBI Taxonomy" id="2692424"/>
    <lineage>
        <taxon>Bacteria</taxon>
        <taxon>Pseudomonadati</taxon>
        <taxon>Bacteroidota</taxon>
        <taxon>Flavobacteriia</taxon>
        <taxon>Flavobacteriales</taxon>
        <taxon>Cryomorphaceae</taxon>
        <taxon>Acidiluteibacter</taxon>
    </lineage>
</organism>
<feature type="signal peptide" evidence="1">
    <location>
        <begin position="1"/>
        <end position="27"/>
    </location>
</feature>
<protein>
    <submittedName>
        <fullName evidence="2">Uncharacterized protein</fullName>
    </submittedName>
</protein>
<proteinExistence type="predicted"/>
<comment type="caution">
    <text evidence="2">The sequence shown here is derived from an EMBL/GenBank/DDBJ whole genome shotgun (WGS) entry which is preliminary data.</text>
</comment>
<evidence type="ECO:0000256" key="1">
    <source>
        <dbReference type="SAM" id="SignalP"/>
    </source>
</evidence>
<accession>A0A6N9NFA3</accession>
<keyword evidence="3" id="KW-1185">Reference proteome</keyword>
<dbReference type="PANTHER" id="PTHR35580:SF1">
    <property type="entry name" value="PHYTASE-LIKE DOMAIN-CONTAINING PROTEIN"/>
    <property type="match status" value="1"/>
</dbReference>
<dbReference type="AlphaFoldDB" id="A0A6N9NFA3"/>
<sequence>MKNLKKYITRINFQLLLIFLLPTIATAQGGWQWAKNYGGDKNPPVETVKSLQTDQWGNIYIAGTITDIYQRDSAGNVLYDSNFFPILHNYGKEDIWVAKYSPSGKNLWSEYAGSGNPDVIYASITDKIGNTYIAGRLSYNSFRLPHTFNKKRISNDSLTTFIAKLDSSGKLLWHRPFGFDSVLSNNVVCAFNGNLYLDHQNNLHYTFVSCRSQIIFKSDTIDDSWYDTKFTQNGDYISSKRLPFKDYQNSLSNLKSSIDRLGNYYFYSYFDTDTLFLLNDTIIRDGQNVANGIVLAIDSNAHYKWSFVSQNIYDPITNGTVVGDTIIVSTDISSQTDTVFFGNQKYKT</sequence>
<gene>
    <name evidence="2" type="ORF">GQN54_04325</name>
</gene>
<dbReference type="RefSeq" id="WP_394350973.1">
    <property type="nucleotide sequence ID" value="NZ_WWNE01000004.1"/>
</dbReference>
<name>A0A6N9NFA3_9FLAO</name>
<feature type="chain" id="PRO_5026895134" evidence="1">
    <location>
        <begin position="28"/>
        <end position="348"/>
    </location>
</feature>
<dbReference type="InterPro" id="IPR052918">
    <property type="entry name" value="Motility_Chemotaxis_Reg"/>
</dbReference>
<dbReference type="EMBL" id="WWNE01000004">
    <property type="protein sequence ID" value="NBG65328.1"/>
    <property type="molecule type" value="Genomic_DNA"/>
</dbReference>